<keyword evidence="1" id="KW-0677">Repeat</keyword>
<dbReference type="FunCoup" id="A0A2G5CT22">
    <property type="interactions" value="420"/>
</dbReference>
<dbReference type="Gene3D" id="1.10.8.430">
    <property type="entry name" value="Helical domain of apoptotic protease-activating factors"/>
    <property type="match status" value="1"/>
</dbReference>
<dbReference type="GO" id="GO:0043531">
    <property type="term" value="F:ADP binding"/>
    <property type="evidence" value="ECO:0007669"/>
    <property type="project" value="InterPro"/>
</dbReference>
<dbReference type="Gene3D" id="3.80.10.10">
    <property type="entry name" value="Ribonuclease Inhibitor"/>
    <property type="match status" value="1"/>
</dbReference>
<dbReference type="OrthoDB" id="3027644at2759"/>
<feature type="domain" description="Disease resistance N-terminal" evidence="5">
    <location>
        <begin position="5"/>
        <end position="84"/>
    </location>
</feature>
<dbReference type="Gene3D" id="1.10.10.10">
    <property type="entry name" value="Winged helix-like DNA-binding domain superfamily/Winged helix DNA-binding domain"/>
    <property type="match status" value="1"/>
</dbReference>
<evidence type="ECO:0008006" key="10">
    <source>
        <dbReference type="Google" id="ProtNLM"/>
    </source>
</evidence>
<dbReference type="InterPro" id="IPR042197">
    <property type="entry name" value="Apaf_helical"/>
</dbReference>
<feature type="domain" description="NB-ARC" evidence="4">
    <location>
        <begin position="164"/>
        <end position="333"/>
    </location>
</feature>
<dbReference type="Proteomes" id="UP000230069">
    <property type="component" value="Unassembled WGS sequence"/>
</dbReference>
<evidence type="ECO:0000313" key="9">
    <source>
        <dbReference type="Proteomes" id="UP000230069"/>
    </source>
</evidence>
<dbReference type="InterPro" id="IPR041118">
    <property type="entry name" value="Rx_N"/>
</dbReference>
<dbReference type="InterPro" id="IPR058922">
    <property type="entry name" value="WHD_DRP"/>
</dbReference>
<keyword evidence="2" id="KW-0547">Nucleotide-binding</keyword>
<dbReference type="CDD" id="cd14798">
    <property type="entry name" value="RX-CC_like"/>
    <property type="match status" value="1"/>
</dbReference>
<gene>
    <name evidence="8" type="ORF">AQUCO_03900129v1</name>
</gene>
<dbReference type="Pfam" id="PF18052">
    <property type="entry name" value="Rx_N"/>
    <property type="match status" value="1"/>
</dbReference>
<dbReference type="STRING" id="218851.A0A2G5CT22"/>
<dbReference type="Gene3D" id="3.40.50.300">
    <property type="entry name" value="P-loop containing nucleotide triphosphate hydrolases"/>
    <property type="match status" value="1"/>
</dbReference>
<keyword evidence="3" id="KW-0611">Plant defense</keyword>
<feature type="domain" description="Disease resistance R13L4/SHOC-2-like LRR" evidence="7">
    <location>
        <begin position="620"/>
        <end position="846"/>
    </location>
</feature>
<keyword evidence="9" id="KW-1185">Reference proteome</keyword>
<dbReference type="FunFam" id="3.40.50.300:FF:001091">
    <property type="entry name" value="Probable disease resistance protein At1g61300"/>
    <property type="match status" value="1"/>
</dbReference>
<dbReference type="Pfam" id="PF00931">
    <property type="entry name" value="NB-ARC"/>
    <property type="match status" value="1"/>
</dbReference>
<dbReference type="InterPro" id="IPR055414">
    <property type="entry name" value="LRR_R13L4/SHOC2-like"/>
</dbReference>
<dbReference type="PANTHER" id="PTHR23155">
    <property type="entry name" value="DISEASE RESISTANCE PROTEIN RP"/>
    <property type="match status" value="1"/>
</dbReference>
<dbReference type="FunFam" id="1.10.10.10:FF:000322">
    <property type="entry name" value="Probable disease resistance protein At1g63360"/>
    <property type="match status" value="1"/>
</dbReference>
<evidence type="ECO:0000256" key="2">
    <source>
        <dbReference type="ARBA" id="ARBA00022741"/>
    </source>
</evidence>
<organism evidence="8 9">
    <name type="scientific">Aquilegia coerulea</name>
    <name type="common">Rocky mountain columbine</name>
    <dbReference type="NCBI Taxonomy" id="218851"/>
    <lineage>
        <taxon>Eukaryota</taxon>
        <taxon>Viridiplantae</taxon>
        <taxon>Streptophyta</taxon>
        <taxon>Embryophyta</taxon>
        <taxon>Tracheophyta</taxon>
        <taxon>Spermatophyta</taxon>
        <taxon>Magnoliopsida</taxon>
        <taxon>Ranunculales</taxon>
        <taxon>Ranunculaceae</taxon>
        <taxon>Thalictroideae</taxon>
        <taxon>Aquilegia</taxon>
    </lineage>
</organism>
<dbReference type="Pfam" id="PF23559">
    <property type="entry name" value="WHD_DRP"/>
    <property type="match status" value="1"/>
</dbReference>
<dbReference type="InterPro" id="IPR027417">
    <property type="entry name" value="P-loop_NTPase"/>
</dbReference>
<accession>A0A2G5CT22</accession>
<dbReference type="SUPFAM" id="SSF52058">
    <property type="entry name" value="L domain-like"/>
    <property type="match status" value="1"/>
</dbReference>
<dbReference type="PANTHER" id="PTHR23155:SF1193">
    <property type="entry name" value="DISEASE RESISTANCE PROTEIN RPP13-RELATED"/>
    <property type="match status" value="1"/>
</dbReference>
<dbReference type="Gene3D" id="1.20.5.4130">
    <property type="match status" value="1"/>
</dbReference>
<evidence type="ECO:0000256" key="1">
    <source>
        <dbReference type="ARBA" id="ARBA00022737"/>
    </source>
</evidence>
<protein>
    <recommendedName>
        <fullName evidence="10">NB-ARC domain-containing protein</fullName>
    </recommendedName>
</protein>
<dbReference type="FunFam" id="1.10.8.430:FF:000003">
    <property type="entry name" value="Probable disease resistance protein At5g66910"/>
    <property type="match status" value="1"/>
</dbReference>
<evidence type="ECO:0000259" key="6">
    <source>
        <dbReference type="Pfam" id="PF23559"/>
    </source>
</evidence>
<proteinExistence type="predicted"/>
<dbReference type="InterPro" id="IPR044974">
    <property type="entry name" value="Disease_R_plants"/>
</dbReference>
<dbReference type="SUPFAM" id="SSF52540">
    <property type="entry name" value="P-loop containing nucleoside triphosphate hydrolases"/>
    <property type="match status" value="1"/>
</dbReference>
<name>A0A2G5CT22_AQUCA</name>
<evidence type="ECO:0000259" key="5">
    <source>
        <dbReference type="Pfam" id="PF18052"/>
    </source>
</evidence>
<dbReference type="InterPro" id="IPR002182">
    <property type="entry name" value="NB-ARC"/>
</dbReference>
<dbReference type="InterPro" id="IPR032675">
    <property type="entry name" value="LRR_dom_sf"/>
</dbReference>
<evidence type="ECO:0000256" key="3">
    <source>
        <dbReference type="ARBA" id="ARBA00022821"/>
    </source>
</evidence>
<dbReference type="AlphaFoldDB" id="A0A2G5CT22"/>
<dbReference type="EMBL" id="KZ305056">
    <property type="protein sequence ID" value="PIA34017.1"/>
    <property type="molecule type" value="Genomic_DNA"/>
</dbReference>
<evidence type="ECO:0000259" key="4">
    <source>
        <dbReference type="Pfam" id="PF00931"/>
    </source>
</evidence>
<dbReference type="GO" id="GO:0098542">
    <property type="term" value="P:defense response to other organism"/>
    <property type="evidence" value="ECO:0007669"/>
    <property type="project" value="TreeGrafter"/>
</dbReference>
<dbReference type="PRINTS" id="PR00364">
    <property type="entry name" value="DISEASERSIST"/>
</dbReference>
<feature type="domain" description="Disease resistance protein winged helix" evidence="6">
    <location>
        <begin position="424"/>
        <end position="495"/>
    </location>
</feature>
<evidence type="ECO:0000313" key="8">
    <source>
        <dbReference type="EMBL" id="PIA34017.1"/>
    </source>
</evidence>
<dbReference type="InParanoid" id="A0A2G5CT22"/>
<dbReference type="InterPro" id="IPR038005">
    <property type="entry name" value="RX-like_CC"/>
</dbReference>
<dbReference type="InterPro" id="IPR036388">
    <property type="entry name" value="WH-like_DNA-bd_sf"/>
</dbReference>
<sequence length="866" mass="99613">MAEAVISVVVERLANLLIGEIFFLKGVRAEFERLQKELVSIQGFLKTVDSIHNQDPSFRIWVADVRDVAYDVEDIIDNFLLAEEGINNFFKRCARKLRNIFKLHRSGVDLKEIFAKLDDISERRKRYDTTNVRERTIASNTSDLLLRRSYPHQRDDDIIGLEVEKNRLMAELSKEEDRLCVVSIYGMGGSGKTTLAKEVYNHQNIKDHFDSYAWTSISRQMNARAVLQEILRKVGNTPSLETGSMQEVELVEKIHAILEGKRYLVVLDDIWNTKDWDVLEPAFPKRKGSKIMFTTRIKEVAEHADRWSYHCEPQSLTDDEAWELLCKKAFPPNVADSRCFFSSDKEKCGRAMVKKCGGLPLAIVVLGGLLASKRSLDEWETVSKQIETIGMRNGKDDDVVLSILSLSYIELPYHLKPLFIYLGLFPEDSNIAVKKVVHMWIAENLIIGQDGETIEEVGRHYLDELIHRCMVQIGQKSLGGERVKTCRLHDKMRDLSIDIGKKENFFEVISHQSIKPSSSSAPCSKLRRCSIYIEEKGKEYLFPKHLTPCLRTVFFNVNGYFPNINIVYKDFKLLKVLEIQEGGDYSLEFYEALMKLRNLRYLRVAGLFILSSNVMHQLRHVYGREIVLSKINKMTELQSLRYVYGGSWMTDLLKLTNLEKLGIRNLNANTSRLLTIAIGGGLDKLRSLTVLRGDELSSNLLEAISMKHHLQKLSLQGEVKKFPSQFPSNLIKLVLDLDISYNLLEDPMPTLEKLLHLLSLELWYSYYGKQMVCSAKGFPKLKHLKICYFHPLEEWTVEKGAMTCLTTCAICYCEKLKMVPQGFRFLTRLQELKIIHMPESFEERVKEGGEDWETVKHIPSITTVKN</sequence>
<evidence type="ECO:0000259" key="7">
    <source>
        <dbReference type="Pfam" id="PF23598"/>
    </source>
</evidence>
<dbReference type="Pfam" id="PF23598">
    <property type="entry name" value="LRR_14"/>
    <property type="match status" value="1"/>
</dbReference>
<reference evidence="8 9" key="1">
    <citation type="submission" date="2017-09" db="EMBL/GenBank/DDBJ databases">
        <title>WGS assembly of Aquilegia coerulea Goldsmith.</title>
        <authorList>
            <person name="Hodges S."/>
            <person name="Kramer E."/>
            <person name="Nordborg M."/>
            <person name="Tomkins J."/>
            <person name="Borevitz J."/>
            <person name="Derieg N."/>
            <person name="Yan J."/>
            <person name="Mihaltcheva S."/>
            <person name="Hayes R.D."/>
            <person name="Rokhsar D."/>
        </authorList>
    </citation>
    <scope>NUCLEOTIDE SEQUENCE [LARGE SCALE GENOMIC DNA]</scope>
    <source>
        <strain evidence="9">cv. Goldsmith</strain>
    </source>
</reference>